<proteinExistence type="predicted"/>
<gene>
    <name evidence="1" type="ORF">Pint_09451</name>
</gene>
<evidence type="ECO:0000313" key="1">
    <source>
        <dbReference type="EMBL" id="KAJ0017369.1"/>
    </source>
</evidence>
<name>A0ACC0XIF9_9ROSI</name>
<protein>
    <submittedName>
        <fullName evidence="1">Uncharacterized protein</fullName>
    </submittedName>
</protein>
<comment type="caution">
    <text evidence="1">The sequence shown here is derived from an EMBL/GenBank/DDBJ whole genome shotgun (WGS) entry which is preliminary data.</text>
</comment>
<organism evidence="1 2">
    <name type="scientific">Pistacia integerrima</name>
    <dbReference type="NCBI Taxonomy" id="434235"/>
    <lineage>
        <taxon>Eukaryota</taxon>
        <taxon>Viridiplantae</taxon>
        <taxon>Streptophyta</taxon>
        <taxon>Embryophyta</taxon>
        <taxon>Tracheophyta</taxon>
        <taxon>Spermatophyta</taxon>
        <taxon>Magnoliopsida</taxon>
        <taxon>eudicotyledons</taxon>
        <taxon>Gunneridae</taxon>
        <taxon>Pentapetalae</taxon>
        <taxon>rosids</taxon>
        <taxon>malvids</taxon>
        <taxon>Sapindales</taxon>
        <taxon>Anacardiaceae</taxon>
        <taxon>Pistacia</taxon>
    </lineage>
</organism>
<evidence type="ECO:0000313" key="2">
    <source>
        <dbReference type="Proteomes" id="UP001163603"/>
    </source>
</evidence>
<keyword evidence="2" id="KW-1185">Reference proteome</keyword>
<sequence length="38" mass="4243">MLHHRELNIKQKPLANLIIFNSSQGVEYAHAGYCVCGS</sequence>
<reference evidence="2" key="1">
    <citation type="journal article" date="2023" name="G3 (Bethesda)">
        <title>Genome assembly and association tests identify interacting loci associated with vigor, precocity, and sex in interspecific pistachio rootstocks.</title>
        <authorList>
            <person name="Palmer W."/>
            <person name="Jacygrad E."/>
            <person name="Sagayaradj S."/>
            <person name="Cavanaugh K."/>
            <person name="Han R."/>
            <person name="Bertier L."/>
            <person name="Beede B."/>
            <person name="Kafkas S."/>
            <person name="Golino D."/>
            <person name="Preece J."/>
            <person name="Michelmore R."/>
        </authorList>
    </citation>
    <scope>NUCLEOTIDE SEQUENCE [LARGE SCALE GENOMIC DNA]</scope>
</reference>
<accession>A0ACC0XIF9</accession>
<dbReference type="Proteomes" id="UP001163603">
    <property type="component" value="Chromosome 12"/>
</dbReference>
<dbReference type="EMBL" id="CM047747">
    <property type="protein sequence ID" value="KAJ0017369.1"/>
    <property type="molecule type" value="Genomic_DNA"/>
</dbReference>